<evidence type="ECO:0000256" key="1">
    <source>
        <dbReference type="ARBA" id="ARBA00001966"/>
    </source>
</evidence>
<dbReference type="SFLD" id="SFLDF00301">
    <property type="entry name" value="2-iminoacetate_synthase_(ThiH)"/>
    <property type="match status" value="1"/>
</dbReference>
<dbReference type="PANTHER" id="PTHR43583:SF1">
    <property type="entry name" value="2-IMINOACETATE SYNTHASE"/>
    <property type="match status" value="1"/>
</dbReference>
<dbReference type="Pfam" id="PF06968">
    <property type="entry name" value="BATS"/>
    <property type="match status" value="1"/>
</dbReference>
<dbReference type="SMART" id="SM00876">
    <property type="entry name" value="BATS"/>
    <property type="match status" value="1"/>
</dbReference>
<feature type="domain" description="Biotin and thiamin synthesis-associated" evidence="7">
    <location>
        <begin position="269"/>
        <end position="373"/>
    </location>
</feature>
<dbReference type="InterPro" id="IPR013785">
    <property type="entry name" value="Aldolase_TIM"/>
</dbReference>
<dbReference type="SFLD" id="SFLDS00029">
    <property type="entry name" value="Radical_SAM"/>
    <property type="match status" value="1"/>
</dbReference>
<gene>
    <name evidence="8" type="primary">thiH</name>
    <name evidence="8" type="ORF">NK125_07100</name>
</gene>
<dbReference type="NCBIfam" id="TIGR02351">
    <property type="entry name" value="thiH"/>
    <property type="match status" value="1"/>
</dbReference>
<dbReference type="InterPro" id="IPR007197">
    <property type="entry name" value="rSAM"/>
</dbReference>
<keyword evidence="9" id="KW-1185">Reference proteome</keyword>
<dbReference type="Pfam" id="PF04055">
    <property type="entry name" value="Radical_SAM"/>
    <property type="match status" value="1"/>
</dbReference>
<dbReference type="CDD" id="cd01335">
    <property type="entry name" value="Radical_SAM"/>
    <property type="match status" value="1"/>
</dbReference>
<dbReference type="EMBL" id="JAMZFW010000008">
    <property type="protein sequence ID" value="MCP1102184.1"/>
    <property type="molecule type" value="Genomic_DNA"/>
</dbReference>
<proteinExistence type="predicted"/>
<keyword evidence="4" id="KW-0479">Metal-binding</keyword>
<dbReference type="SUPFAM" id="SSF102114">
    <property type="entry name" value="Radical SAM enzymes"/>
    <property type="match status" value="1"/>
</dbReference>
<dbReference type="SFLD" id="SFLDG01081">
    <property type="entry name" value="cleavage_of_the_Ca-Cb_bond_in"/>
    <property type="match status" value="1"/>
</dbReference>
<dbReference type="InterPro" id="IPR010722">
    <property type="entry name" value="BATS_dom"/>
</dbReference>
<dbReference type="InterPro" id="IPR034428">
    <property type="entry name" value="ThiH/NoCL/HydG-like"/>
</dbReference>
<evidence type="ECO:0000313" key="8">
    <source>
        <dbReference type="EMBL" id="MCP1102184.1"/>
    </source>
</evidence>
<dbReference type="Proteomes" id="UP001523566">
    <property type="component" value="Unassembled WGS sequence"/>
</dbReference>
<dbReference type="SFLD" id="SFLDG01060">
    <property type="entry name" value="BATS_domain_containing"/>
    <property type="match status" value="1"/>
</dbReference>
<dbReference type="RefSeq" id="WP_262065968.1">
    <property type="nucleotide sequence ID" value="NZ_JAMXOD010000008.1"/>
</dbReference>
<protein>
    <submittedName>
        <fullName evidence="8">2-iminoacetate synthase ThiH</fullName>
    </submittedName>
</protein>
<sequence length="381" mass="43565">MKHDCMSYQKDMEQIDSNIKERVMECYESFEDTKYSAKDVQDALAKEILSPSDFAALLSSAAIPFLEEMAKRGQKETLKHFGNSVYLFTPIYISNYCENQCVYCGFNCRNKIQRAHLDTNQIEKEMMAIKETGLEEILILVGESRNKSTLQYLGEACKIGAKYFKTVGLEVYPMNSEEYAYLRKCGADYVTVFQETYNVEQYEKVHLGGHKRVYPYRLEAQERAIMGGMRGVAFGALLGLSDHRKDAFATGMHAYYIQRKYPHIEISFSCPRIRPASGTDFQVYEEIDEKQLLQVILAYRIFMPYAGITVSTRENRNFRNHVVGLGATKISAGVDTGVGENTEEEKGDEQFEIADGRSVDQVYHELLQNNMQPVMNDHVLL</sequence>
<name>A0ABT1E8N1_9FIRM</name>
<reference evidence="8 9" key="1">
    <citation type="journal article" date="2022" name="Genome Biol. Evol.">
        <title>Host diet, physiology and behaviors set the stage for Lachnospiraceae cladogenesis.</title>
        <authorList>
            <person name="Vera-Ponce De Leon A."/>
            <person name="Schneider M."/>
            <person name="Jahnes B.C."/>
            <person name="Sadowski V."/>
            <person name="Camuy-Velez L.A."/>
            <person name="Duan J."/>
            <person name="Sabree Z.L."/>
        </authorList>
    </citation>
    <scope>NUCLEOTIDE SEQUENCE [LARGE SCALE GENOMIC DNA]</scope>
    <source>
        <strain evidence="8 9">PAL113</strain>
    </source>
</reference>
<dbReference type="InterPro" id="IPR058240">
    <property type="entry name" value="rSAM_sf"/>
</dbReference>
<dbReference type="InterPro" id="IPR012726">
    <property type="entry name" value="ThiH"/>
</dbReference>
<dbReference type="PANTHER" id="PTHR43583">
    <property type="entry name" value="2-IMINOACETATE SYNTHASE"/>
    <property type="match status" value="1"/>
</dbReference>
<evidence type="ECO:0000256" key="6">
    <source>
        <dbReference type="ARBA" id="ARBA00023014"/>
    </source>
</evidence>
<evidence type="ECO:0000313" key="9">
    <source>
        <dbReference type="Proteomes" id="UP001523566"/>
    </source>
</evidence>
<comment type="caution">
    <text evidence="8">The sequence shown here is derived from an EMBL/GenBank/DDBJ whole genome shotgun (WGS) entry which is preliminary data.</text>
</comment>
<organism evidence="8 9">
    <name type="scientific">Aequitasia blattaphilus</name>
    <dbReference type="NCBI Taxonomy" id="2949332"/>
    <lineage>
        <taxon>Bacteria</taxon>
        <taxon>Bacillati</taxon>
        <taxon>Bacillota</taxon>
        <taxon>Clostridia</taxon>
        <taxon>Lachnospirales</taxon>
        <taxon>Lachnospiraceae</taxon>
        <taxon>Aequitasia</taxon>
    </lineage>
</organism>
<keyword evidence="3" id="KW-0949">S-adenosyl-L-methionine</keyword>
<keyword evidence="6" id="KW-0411">Iron-sulfur</keyword>
<evidence type="ECO:0000256" key="4">
    <source>
        <dbReference type="ARBA" id="ARBA00022723"/>
    </source>
</evidence>
<accession>A0ABT1E8N1</accession>
<evidence type="ECO:0000259" key="7">
    <source>
        <dbReference type="SMART" id="SM00876"/>
    </source>
</evidence>
<keyword evidence="2" id="KW-0004">4Fe-4S</keyword>
<evidence type="ECO:0000256" key="3">
    <source>
        <dbReference type="ARBA" id="ARBA00022691"/>
    </source>
</evidence>
<evidence type="ECO:0000256" key="2">
    <source>
        <dbReference type="ARBA" id="ARBA00022485"/>
    </source>
</evidence>
<dbReference type="Gene3D" id="3.20.20.70">
    <property type="entry name" value="Aldolase class I"/>
    <property type="match status" value="1"/>
</dbReference>
<comment type="cofactor">
    <cofactor evidence="1">
        <name>[4Fe-4S] cluster</name>
        <dbReference type="ChEBI" id="CHEBI:49883"/>
    </cofactor>
</comment>
<keyword evidence="5" id="KW-0408">Iron</keyword>
<evidence type="ECO:0000256" key="5">
    <source>
        <dbReference type="ARBA" id="ARBA00023004"/>
    </source>
</evidence>